<dbReference type="Pfam" id="PF07963">
    <property type="entry name" value="N_methyl"/>
    <property type="match status" value="1"/>
</dbReference>
<evidence type="ECO:0000313" key="1">
    <source>
        <dbReference type="EMBL" id="PSJ39299.1"/>
    </source>
</evidence>
<accession>A0A2P7QMV8</accession>
<dbReference type="GO" id="GO:0043683">
    <property type="term" value="P:type IV pilus assembly"/>
    <property type="evidence" value="ECO:0007669"/>
    <property type="project" value="InterPro"/>
</dbReference>
<dbReference type="InterPro" id="IPR031982">
    <property type="entry name" value="PilE-like"/>
</dbReference>
<dbReference type="InterPro" id="IPR045584">
    <property type="entry name" value="Pilin-like"/>
</dbReference>
<evidence type="ECO:0000313" key="2">
    <source>
        <dbReference type="Proteomes" id="UP000242181"/>
    </source>
</evidence>
<proteinExistence type="predicted"/>
<dbReference type="Proteomes" id="UP000242181">
    <property type="component" value="Unassembled WGS sequence"/>
</dbReference>
<sequence length="130" mass="14114">MKRYSGFTLIELLISVAVLALLIAVAYPSFSSFLIKSKRIEAIQTLYKMQLAQEEWRISHPSYTSSAVDLIGGSASAHYQFSAALSGAGYVLRAEAKSGSSQQQDKEGATSCSELTLTRDSDKAPAICWQ</sequence>
<dbReference type="SUPFAM" id="SSF54523">
    <property type="entry name" value="Pili subunits"/>
    <property type="match status" value="1"/>
</dbReference>
<dbReference type="PROSITE" id="PS00409">
    <property type="entry name" value="PROKAR_NTER_METHYL"/>
    <property type="match status" value="1"/>
</dbReference>
<reference evidence="1 2" key="1">
    <citation type="submission" date="2018-03" db="EMBL/GenBank/DDBJ databases">
        <title>The draft genome of Zobellella taiwanensis JCM 13381.</title>
        <authorList>
            <person name="Liu L."/>
            <person name="Li L."/>
            <person name="Wang T."/>
            <person name="Zhang X."/>
            <person name="Liang L."/>
        </authorList>
    </citation>
    <scope>NUCLEOTIDE SEQUENCE [LARGE SCALE GENOMIC DNA]</scope>
    <source>
        <strain evidence="1 2">JCM 13381</strain>
    </source>
</reference>
<dbReference type="InterPro" id="IPR012902">
    <property type="entry name" value="N_methyl_site"/>
</dbReference>
<organism evidence="1 2">
    <name type="scientific">Zobellella taiwanensis</name>
    <dbReference type="NCBI Taxonomy" id="347535"/>
    <lineage>
        <taxon>Bacteria</taxon>
        <taxon>Pseudomonadati</taxon>
        <taxon>Pseudomonadota</taxon>
        <taxon>Gammaproteobacteria</taxon>
        <taxon>Aeromonadales</taxon>
        <taxon>Aeromonadaceae</taxon>
        <taxon>Zobellella</taxon>
    </lineage>
</organism>
<comment type="caution">
    <text evidence="1">The sequence shown here is derived from an EMBL/GenBank/DDBJ whole genome shotgun (WGS) entry which is preliminary data.</text>
</comment>
<protein>
    <submittedName>
        <fullName evidence="1">Type IV pilin</fullName>
    </submittedName>
</protein>
<dbReference type="AlphaFoldDB" id="A0A2P7QMV8"/>
<dbReference type="EMBL" id="PXYH01000018">
    <property type="protein sequence ID" value="PSJ39299.1"/>
    <property type="molecule type" value="Genomic_DNA"/>
</dbReference>
<name>A0A2P7QMV8_9GAMM</name>
<dbReference type="Pfam" id="PF16732">
    <property type="entry name" value="ComP_DUS"/>
    <property type="match status" value="1"/>
</dbReference>
<dbReference type="OrthoDB" id="5572189at2"/>
<dbReference type="Gene3D" id="3.30.700.10">
    <property type="entry name" value="Glycoprotein, Type 4 Pilin"/>
    <property type="match status" value="1"/>
</dbReference>
<dbReference type="RefSeq" id="WP_106454067.1">
    <property type="nucleotide sequence ID" value="NZ_PXYH01000018.1"/>
</dbReference>
<gene>
    <name evidence="1" type="ORF">C7I36_12675</name>
</gene>
<keyword evidence="2" id="KW-1185">Reference proteome</keyword>
<dbReference type="NCBIfam" id="TIGR02532">
    <property type="entry name" value="IV_pilin_GFxxxE"/>
    <property type="match status" value="1"/>
</dbReference>